<dbReference type="GO" id="GO:0005524">
    <property type="term" value="F:ATP binding"/>
    <property type="evidence" value="ECO:0007669"/>
    <property type="project" value="UniProtKB-KW"/>
</dbReference>
<dbReference type="GO" id="GO:0002143">
    <property type="term" value="P:tRNA wobble position uridine thiolation"/>
    <property type="evidence" value="ECO:0007669"/>
    <property type="project" value="TreeGrafter"/>
</dbReference>
<dbReference type="NCBIfam" id="NF001138">
    <property type="entry name" value="PRK00143.1"/>
    <property type="match status" value="1"/>
</dbReference>
<evidence type="ECO:0000256" key="3">
    <source>
        <dbReference type="ARBA" id="ARBA00022679"/>
    </source>
</evidence>
<reference evidence="13" key="1">
    <citation type="journal article" date="2020" name="mSystems">
        <title>Genome- and Community-Level Interaction Insights into Carbon Utilization and Element Cycling Functions of Hydrothermarchaeota in Hydrothermal Sediment.</title>
        <authorList>
            <person name="Zhou Z."/>
            <person name="Liu Y."/>
            <person name="Xu W."/>
            <person name="Pan J."/>
            <person name="Luo Z.H."/>
            <person name="Li M."/>
        </authorList>
    </citation>
    <scope>NUCLEOTIDE SEQUENCE [LARGE SCALE GENOMIC DNA]</scope>
    <source>
        <strain evidence="13">HyVt-527</strain>
    </source>
</reference>
<evidence type="ECO:0000256" key="8">
    <source>
        <dbReference type="ARBA" id="ARBA00023157"/>
    </source>
</evidence>
<dbReference type="CDD" id="cd01998">
    <property type="entry name" value="MnmA_TRMU-like"/>
    <property type="match status" value="1"/>
</dbReference>
<dbReference type="Gene3D" id="3.40.50.620">
    <property type="entry name" value="HUPs"/>
    <property type="match status" value="1"/>
</dbReference>
<keyword evidence="3 10" id="KW-0808">Transferase</keyword>
<dbReference type="EMBL" id="DROD01000362">
    <property type="protein sequence ID" value="HHJ52580.1"/>
    <property type="molecule type" value="Genomic_DNA"/>
</dbReference>
<dbReference type="Pfam" id="PF20258">
    <property type="entry name" value="tRNA_Me_trans_C"/>
    <property type="match status" value="1"/>
</dbReference>
<proteinExistence type="inferred from homology"/>
<dbReference type="GO" id="GO:0005737">
    <property type="term" value="C:cytoplasm"/>
    <property type="evidence" value="ECO:0007669"/>
    <property type="project" value="UniProtKB-SubCell"/>
</dbReference>
<gene>
    <name evidence="10 13" type="primary">mnmA</name>
    <name evidence="13" type="ORF">ENJ89_05255</name>
</gene>
<dbReference type="Proteomes" id="UP000886124">
    <property type="component" value="Unassembled WGS sequence"/>
</dbReference>
<dbReference type="NCBIfam" id="TIGR00420">
    <property type="entry name" value="trmU"/>
    <property type="match status" value="1"/>
</dbReference>
<feature type="domain" description="tRNA-specific 2-thiouridylase MnmA-like central" evidence="12">
    <location>
        <begin position="230"/>
        <end position="282"/>
    </location>
</feature>
<dbReference type="AlphaFoldDB" id="A0A7V5PPW0"/>
<accession>A0A7V5PPW0</accession>
<dbReference type="InterPro" id="IPR004506">
    <property type="entry name" value="MnmA-like"/>
</dbReference>
<dbReference type="FunFam" id="3.40.50.620:FF:000115">
    <property type="entry name" value="tRNA-specific 2-thiouridylase MnmA"/>
    <property type="match status" value="1"/>
</dbReference>
<organism evidence="13">
    <name type="scientific">Caldithrix abyssi</name>
    <dbReference type="NCBI Taxonomy" id="187145"/>
    <lineage>
        <taxon>Bacteria</taxon>
        <taxon>Pseudomonadati</taxon>
        <taxon>Calditrichota</taxon>
        <taxon>Calditrichia</taxon>
        <taxon>Calditrichales</taxon>
        <taxon>Calditrichaceae</taxon>
        <taxon>Caldithrix</taxon>
    </lineage>
</organism>
<dbReference type="FunFam" id="2.40.30.10:FF:000023">
    <property type="entry name" value="tRNA-specific 2-thiouridylase MnmA"/>
    <property type="match status" value="1"/>
</dbReference>
<dbReference type="Pfam" id="PF20259">
    <property type="entry name" value="tRNA_Me_trans_M"/>
    <property type="match status" value="1"/>
</dbReference>
<feature type="active site" description="Cysteine persulfide intermediate" evidence="10">
    <location>
        <position position="206"/>
    </location>
</feature>
<dbReference type="FunFam" id="2.30.30.280:FF:000001">
    <property type="entry name" value="tRNA-specific 2-thiouridylase MnmA"/>
    <property type="match status" value="1"/>
</dbReference>
<dbReference type="InterPro" id="IPR014729">
    <property type="entry name" value="Rossmann-like_a/b/a_fold"/>
</dbReference>
<feature type="active site" description="Nucleophile" evidence="10">
    <location>
        <position position="108"/>
    </location>
</feature>
<keyword evidence="4 10" id="KW-0819">tRNA processing</keyword>
<dbReference type="HAMAP" id="MF_00144">
    <property type="entry name" value="tRNA_thiouridyl_MnmA"/>
    <property type="match status" value="1"/>
</dbReference>
<evidence type="ECO:0000256" key="5">
    <source>
        <dbReference type="ARBA" id="ARBA00022741"/>
    </source>
</evidence>
<feature type="binding site" evidence="10">
    <location>
        <position position="132"/>
    </location>
    <ligand>
        <name>ATP</name>
        <dbReference type="ChEBI" id="CHEBI:30616"/>
    </ligand>
</feature>
<keyword evidence="5 10" id="KW-0547">Nucleotide-binding</keyword>
<dbReference type="GO" id="GO:0103016">
    <property type="term" value="F:tRNA-uridine 2-sulfurtransferase activity"/>
    <property type="evidence" value="ECO:0007669"/>
    <property type="project" value="UniProtKB-EC"/>
</dbReference>
<dbReference type="GO" id="GO:0000049">
    <property type="term" value="F:tRNA binding"/>
    <property type="evidence" value="ECO:0007669"/>
    <property type="project" value="UniProtKB-KW"/>
</dbReference>
<evidence type="ECO:0000259" key="11">
    <source>
        <dbReference type="Pfam" id="PF20258"/>
    </source>
</evidence>
<dbReference type="InterPro" id="IPR046884">
    <property type="entry name" value="MnmA-like_central"/>
</dbReference>
<evidence type="ECO:0000256" key="6">
    <source>
        <dbReference type="ARBA" id="ARBA00022840"/>
    </source>
</evidence>
<dbReference type="EC" id="2.8.1.13" evidence="10"/>
<evidence type="ECO:0000256" key="2">
    <source>
        <dbReference type="ARBA" id="ARBA00022555"/>
    </source>
</evidence>
<comment type="similarity">
    <text evidence="10">Belongs to the MnmA/TRMU family.</text>
</comment>
<keyword evidence="1 10" id="KW-0963">Cytoplasm</keyword>
<comment type="function">
    <text evidence="10">Catalyzes the 2-thiolation of uridine at the wobble position (U34) of tRNA, leading to the formation of s(2)U34.</text>
</comment>
<feature type="binding site" evidence="10">
    <location>
        <begin position="11"/>
        <end position="18"/>
    </location>
    <ligand>
        <name>ATP</name>
        <dbReference type="ChEBI" id="CHEBI:30616"/>
    </ligand>
</feature>
<dbReference type="SUPFAM" id="SSF52402">
    <property type="entry name" value="Adenine nucleotide alpha hydrolases-like"/>
    <property type="match status" value="1"/>
</dbReference>
<feature type="site" description="Interaction with tRNA" evidence="10">
    <location>
        <position position="348"/>
    </location>
</feature>
<dbReference type="Gene3D" id="2.40.30.10">
    <property type="entry name" value="Translation factors"/>
    <property type="match status" value="1"/>
</dbReference>
<feature type="binding site" evidence="10">
    <location>
        <position position="37"/>
    </location>
    <ligand>
        <name>ATP</name>
        <dbReference type="ChEBI" id="CHEBI:30616"/>
    </ligand>
</feature>
<comment type="caution">
    <text evidence="10">Lacks conserved residue(s) required for the propagation of feature annotation.</text>
</comment>
<dbReference type="InterPro" id="IPR046885">
    <property type="entry name" value="MnmA-like_C"/>
</dbReference>
<feature type="site" description="Interaction with tRNA" evidence="10">
    <location>
        <position position="133"/>
    </location>
</feature>
<evidence type="ECO:0000256" key="10">
    <source>
        <dbReference type="HAMAP-Rule" id="MF_00144"/>
    </source>
</evidence>
<protein>
    <recommendedName>
        <fullName evidence="10">tRNA-specific 2-thiouridylase MnmA</fullName>
        <ecNumber evidence="10">2.8.1.13</ecNumber>
    </recommendedName>
</protein>
<name>A0A7V5PPW0_CALAY</name>
<keyword evidence="8" id="KW-1015">Disulfide bond</keyword>
<comment type="caution">
    <text evidence="13">The sequence shown here is derived from an EMBL/GenBank/DDBJ whole genome shotgun (WGS) entry which is preliminary data.</text>
</comment>
<sequence length="369" mass="41013">MSDRNKTVVVAMSGGVDSSVAALLLKEQGYNCIGITMKLWDYEIVGGNVNHESGCCSLDSINDARMVCAKLDIPHYVVNFSRQFHTSVVDDFIQEYMAGRTPNPCVLCNTRIKWGDLIQKAQELGAEYIATGHYARVRYNPDTGRHELLKGKYAAKDQSYALWGITQSSLSRTLFPLGELTKPEVRALAEKYGLRTAKKSESMEICFVPDNDYKRFLTSAVKGLDQRLAHGELVNVNGEVVGEHKGYPFFTIGQRRGIGKGFGKPMYVIETDPKTNRVVIGEEKYLYSRELIARSVNFISIAGANGGVRAQVKIRYKSPVKPATVYGLDDGRVRVVFDEPQKAVTPGQSVVFYDEDRVLGGGIIESFKR</sequence>
<keyword evidence="7 10" id="KW-0694">RNA-binding</keyword>
<dbReference type="InterPro" id="IPR023382">
    <property type="entry name" value="MnmA-like_central_sf"/>
</dbReference>
<evidence type="ECO:0000256" key="4">
    <source>
        <dbReference type="ARBA" id="ARBA00022694"/>
    </source>
</evidence>
<dbReference type="Pfam" id="PF03054">
    <property type="entry name" value="tRNA_Me_trans"/>
    <property type="match status" value="1"/>
</dbReference>
<dbReference type="PANTHER" id="PTHR11933:SF5">
    <property type="entry name" value="MITOCHONDRIAL TRNA-SPECIFIC 2-THIOURIDYLASE 1"/>
    <property type="match status" value="1"/>
</dbReference>
<keyword evidence="2 10" id="KW-0820">tRNA-binding</keyword>
<dbReference type="Gene3D" id="2.30.30.280">
    <property type="entry name" value="Adenine nucleotide alpha hydrolases-like domains"/>
    <property type="match status" value="1"/>
</dbReference>
<evidence type="ECO:0000256" key="9">
    <source>
        <dbReference type="ARBA" id="ARBA00051542"/>
    </source>
</evidence>
<comment type="subcellular location">
    <subcellularLocation>
        <location evidence="10">Cytoplasm</location>
    </subcellularLocation>
</comment>
<feature type="region of interest" description="Interaction with tRNA" evidence="10">
    <location>
        <begin position="315"/>
        <end position="316"/>
    </location>
</feature>
<comment type="catalytic activity">
    <reaction evidence="9 10">
        <text>S-sulfanyl-L-cysteinyl-[protein] + uridine(34) in tRNA + AH2 + ATP = 2-thiouridine(34) in tRNA + L-cysteinyl-[protein] + A + AMP + diphosphate + H(+)</text>
        <dbReference type="Rhea" id="RHEA:47032"/>
        <dbReference type="Rhea" id="RHEA-COMP:10131"/>
        <dbReference type="Rhea" id="RHEA-COMP:11726"/>
        <dbReference type="Rhea" id="RHEA-COMP:11727"/>
        <dbReference type="Rhea" id="RHEA-COMP:11728"/>
        <dbReference type="ChEBI" id="CHEBI:13193"/>
        <dbReference type="ChEBI" id="CHEBI:15378"/>
        <dbReference type="ChEBI" id="CHEBI:17499"/>
        <dbReference type="ChEBI" id="CHEBI:29950"/>
        <dbReference type="ChEBI" id="CHEBI:30616"/>
        <dbReference type="ChEBI" id="CHEBI:33019"/>
        <dbReference type="ChEBI" id="CHEBI:61963"/>
        <dbReference type="ChEBI" id="CHEBI:65315"/>
        <dbReference type="ChEBI" id="CHEBI:87170"/>
        <dbReference type="ChEBI" id="CHEBI:456215"/>
        <dbReference type="EC" id="2.8.1.13"/>
    </reaction>
</comment>
<feature type="region of interest" description="Interaction with tRNA" evidence="10">
    <location>
        <begin position="156"/>
        <end position="158"/>
    </location>
</feature>
<evidence type="ECO:0000259" key="12">
    <source>
        <dbReference type="Pfam" id="PF20259"/>
    </source>
</evidence>
<dbReference type="PANTHER" id="PTHR11933">
    <property type="entry name" value="TRNA 5-METHYLAMINOMETHYL-2-THIOURIDYLATE -METHYLTRANSFERASE"/>
    <property type="match status" value="1"/>
</dbReference>
<feature type="domain" description="tRNA-specific 2-thiouridylase MnmA-like C-terminal" evidence="11">
    <location>
        <begin position="288"/>
        <end position="364"/>
    </location>
</feature>
<evidence type="ECO:0000313" key="13">
    <source>
        <dbReference type="EMBL" id="HHJ52580.1"/>
    </source>
</evidence>
<evidence type="ECO:0000256" key="1">
    <source>
        <dbReference type="ARBA" id="ARBA00022490"/>
    </source>
</evidence>
<evidence type="ECO:0000256" key="7">
    <source>
        <dbReference type="ARBA" id="ARBA00022884"/>
    </source>
</evidence>
<keyword evidence="6 10" id="KW-0067">ATP-binding</keyword>